<dbReference type="EMBL" id="QKYT01000058">
    <property type="protein sequence ID" value="RIA95618.1"/>
    <property type="molecule type" value="Genomic_DNA"/>
</dbReference>
<organism evidence="1 2">
    <name type="scientific">Glomus cerebriforme</name>
    <dbReference type="NCBI Taxonomy" id="658196"/>
    <lineage>
        <taxon>Eukaryota</taxon>
        <taxon>Fungi</taxon>
        <taxon>Fungi incertae sedis</taxon>
        <taxon>Mucoromycota</taxon>
        <taxon>Glomeromycotina</taxon>
        <taxon>Glomeromycetes</taxon>
        <taxon>Glomerales</taxon>
        <taxon>Glomeraceae</taxon>
        <taxon>Glomus</taxon>
    </lineage>
</organism>
<sequence>MIIPDSSILTDSIVYSFDIKTQTWSTSSMMGMIPSRHKELQPVSNQNGKIYSGSDIIDYTATLLPNGNIIYIRDFQSNLNVIHFDNVNMKEFSKKFMIVMIITSTMATEATITLRIGHTAVLNKKGEIIIYGGVYSTSLVSYDPSIAY</sequence>
<dbReference type="OrthoDB" id="432528at2759"/>
<dbReference type="Proteomes" id="UP000265703">
    <property type="component" value="Unassembled WGS sequence"/>
</dbReference>
<comment type="caution">
    <text evidence="1">The sequence shown here is derived from an EMBL/GenBank/DDBJ whole genome shotgun (WGS) entry which is preliminary data.</text>
</comment>
<reference evidence="1 2" key="1">
    <citation type="submission" date="2018-06" db="EMBL/GenBank/DDBJ databases">
        <title>Comparative genomics reveals the genomic features of Rhizophagus irregularis, R. cerebriforme, R. diaphanum and Gigaspora rosea, and their symbiotic lifestyle signature.</title>
        <authorList>
            <person name="Morin E."/>
            <person name="San Clemente H."/>
            <person name="Chen E.C.H."/>
            <person name="De La Providencia I."/>
            <person name="Hainaut M."/>
            <person name="Kuo A."/>
            <person name="Kohler A."/>
            <person name="Murat C."/>
            <person name="Tang N."/>
            <person name="Roy S."/>
            <person name="Loubradou J."/>
            <person name="Henrissat B."/>
            <person name="Grigoriev I.V."/>
            <person name="Corradi N."/>
            <person name="Roux C."/>
            <person name="Martin F.M."/>
        </authorList>
    </citation>
    <scope>NUCLEOTIDE SEQUENCE [LARGE SCALE GENOMIC DNA]</scope>
    <source>
        <strain evidence="1 2">DAOM 227022</strain>
    </source>
</reference>
<keyword evidence="2" id="KW-1185">Reference proteome</keyword>
<dbReference type="InterPro" id="IPR015915">
    <property type="entry name" value="Kelch-typ_b-propeller"/>
</dbReference>
<accession>A0A397TBK9</accession>
<dbReference type="InterPro" id="IPR011043">
    <property type="entry name" value="Gal_Oxase/kelch_b-propeller"/>
</dbReference>
<protein>
    <recommendedName>
        <fullName evidence="3">Bulb-type lectin domain-containing protein</fullName>
    </recommendedName>
</protein>
<dbReference type="AlphaFoldDB" id="A0A397TBK9"/>
<dbReference type="SUPFAM" id="SSF50965">
    <property type="entry name" value="Galactose oxidase, central domain"/>
    <property type="match status" value="1"/>
</dbReference>
<dbReference type="Gene3D" id="2.120.10.80">
    <property type="entry name" value="Kelch-type beta propeller"/>
    <property type="match status" value="1"/>
</dbReference>
<proteinExistence type="predicted"/>
<gene>
    <name evidence="1" type="ORF">C1645_816440</name>
</gene>
<evidence type="ECO:0008006" key="3">
    <source>
        <dbReference type="Google" id="ProtNLM"/>
    </source>
</evidence>
<evidence type="ECO:0000313" key="2">
    <source>
        <dbReference type="Proteomes" id="UP000265703"/>
    </source>
</evidence>
<evidence type="ECO:0000313" key="1">
    <source>
        <dbReference type="EMBL" id="RIA95618.1"/>
    </source>
</evidence>
<name>A0A397TBK9_9GLOM</name>